<keyword evidence="3" id="KW-1185">Reference proteome</keyword>
<dbReference type="RefSeq" id="XP_001315076.1">
    <property type="nucleotide sequence ID" value="XM_001315041.1"/>
</dbReference>
<dbReference type="OrthoDB" id="10249433at2759"/>
<dbReference type="PANTHER" id="PTHR43358">
    <property type="entry name" value="ALPHA/BETA-HYDROLASE"/>
    <property type="match status" value="1"/>
</dbReference>
<dbReference type="STRING" id="5722.A2EWT8"/>
<evidence type="ECO:0000259" key="1">
    <source>
        <dbReference type="Pfam" id="PF00561"/>
    </source>
</evidence>
<dbReference type="KEGG" id="tva:4760693"/>
<dbReference type="Pfam" id="PF10142">
    <property type="entry name" value="PhoPQ_related"/>
    <property type="match status" value="1"/>
</dbReference>
<proteinExistence type="predicted"/>
<dbReference type="SUPFAM" id="SSF53474">
    <property type="entry name" value="alpha/beta-Hydrolases"/>
    <property type="match status" value="1"/>
</dbReference>
<dbReference type="Proteomes" id="UP000001542">
    <property type="component" value="Unassembled WGS sequence"/>
</dbReference>
<dbReference type="VEuPathDB" id="TrichDB:TVAG_173950"/>
<dbReference type="Pfam" id="PF00561">
    <property type="entry name" value="Abhydrolase_1"/>
    <property type="match status" value="1"/>
</dbReference>
<gene>
    <name evidence="2" type="ORF">TVAG_173950</name>
</gene>
<name>A2EWT8_TRIV3</name>
<dbReference type="PANTHER" id="PTHR43358:SF4">
    <property type="entry name" value="ALPHA_BETA HYDROLASE FOLD-1 DOMAIN-CONTAINING PROTEIN"/>
    <property type="match status" value="1"/>
</dbReference>
<organism evidence="2 3">
    <name type="scientific">Trichomonas vaginalis (strain ATCC PRA-98 / G3)</name>
    <dbReference type="NCBI Taxonomy" id="412133"/>
    <lineage>
        <taxon>Eukaryota</taxon>
        <taxon>Metamonada</taxon>
        <taxon>Parabasalia</taxon>
        <taxon>Trichomonadida</taxon>
        <taxon>Trichomonadidae</taxon>
        <taxon>Trichomonas</taxon>
    </lineage>
</organism>
<accession>A2EWT8</accession>
<feature type="domain" description="AB hydrolase-1" evidence="1">
    <location>
        <begin position="69"/>
        <end position="164"/>
    </location>
</feature>
<dbReference type="InParanoid" id="A2EWT8"/>
<sequence length="317" mass="35082">MNELLDYGDRAITRPPRARYDLENIPNELEIANYGKIRRHPVKFPNSRGFTIIGSYYGPNETQEEPSCLIYLHGNASCQLEGTYLIPFLVPHGISVFCFDFSACGKSTGKRITLGYLEKDDVACAITYMQVHFGIKKFVLWGRSMGAACVFYSIPYNPEIVGAVADSPFASLPILVKDLSAEMGVPRCFSGITMRLLANKIIQSSGFDIRECLPVEEAKVSTTPVFIIHGKEDDFILVKHAHQLFEAYKGQQKRLVVVPGQNHNSDRPNQVTSEAIQFIGNCLGKAIPPDTITAQIGAGALHFAGLDEMITNMDDED</sequence>
<dbReference type="Gene3D" id="3.40.50.1820">
    <property type="entry name" value="alpha/beta hydrolase"/>
    <property type="match status" value="1"/>
</dbReference>
<protein>
    <recommendedName>
        <fullName evidence="1">AB hydrolase-1 domain-containing protein</fullName>
    </recommendedName>
</protein>
<evidence type="ECO:0000313" key="3">
    <source>
        <dbReference type="Proteomes" id="UP000001542"/>
    </source>
</evidence>
<dbReference type="InterPro" id="IPR029058">
    <property type="entry name" value="AB_hydrolase_fold"/>
</dbReference>
<dbReference type="InterPro" id="IPR000073">
    <property type="entry name" value="AB_hydrolase_1"/>
</dbReference>
<dbReference type="AlphaFoldDB" id="A2EWT8"/>
<evidence type="ECO:0000313" key="2">
    <source>
        <dbReference type="EMBL" id="EAY02853.1"/>
    </source>
</evidence>
<dbReference type="SMR" id="A2EWT8"/>
<dbReference type="OMA" id="RRQYMIS"/>
<dbReference type="FunCoup" id="A2EWT8">
    <property type="interactions" value="191"/>
</dbReference>
<dbReference type="eggNOG" id="KOG1552">
    <property type="taxonomic scope" value="Eukaryota"/>
</dbReference>
<dbReference type="InterPro" id="IPR052920">
    <property type="entry name" value="DNA-binding_regulatory"/>
</dbReference>
<reference evidence="2" key="2">
    <citation type="journal article" date="2007" name="Science">
        <title>Draft genome sequence of the sexually transmitted pathogen Trichomonas vaginalis.</title>
        <authorList>
            <person name="Carlton J.M."/>
            <person name="Hirt R.P."/>
            <person name="Silva J.C."/>
            <person name="Delcher A.L."/>
            <person name="Schatz M."/>
            <person name="Zhao Q."/>
            <person name="Wortman J.R."/>
            <person name="Bidwell S.L."/>
            <person name="Alsmark U.C.M."/>
            <person name="Besteiro S."/>
            <person name="Sicheritz-Ponten T."/>
            <person name="Noel C.J."/>
            <person name="Dacks J.B."/>
            <person name="Foster P.G."/>
            <person name="Simillion C."/>
            <person name="Van de Peer Y."/>
            <person name="Miranda-Saavedra D."/>
            <person name="Barton G.J."/>
            <person name="Westrop G.D."/>
            <person name="Mueller S."/>
            <person name="Dessi D."/>
            <person name="Fiori P.L."/>
            <person name="Ren Q."/>
            <person name="Paulsen I."/>
            <person name="Zhang H."/>
            <person name="Bastida-Corcuera F.D."/>
            <person name="Simoes-Barbosa A."/>
            <person name="Brown M.T."/>
            <person name="Hayes R.D."/>
            <person name="Mukherjee M."/>
            <person name="Okumura C.Y."/>
            <person name="Schneider R."/>
            <person name="Smith A.J."/>
            <person name="Vanacova S."/>
            <person name="Villalvazo M."/>
            <person name="Haas B.J."/>
            <person name="Pertea M."/>
            <person name="Feldblyum T.V."/>
            <person name="Utterback T.R."/>
            <person name="Shu C.L."/>
            <person name="Osoegawa K."/>
            <person name="de Jong P.J."/>
            <person name="Hrdy I."/>
            <person name="Horvathova L."/>
            <person name="Zubacova Z."/>
            <person name="Dolezal P."/>
            <person name="Malik S.B."/>
            <person name="Logsdon J.M. Jr."/>
            <person name="Henze K."/>
            <person name="Gupta A."/>
            <person name="Wang C.C."/>
            <person name="Dunne R.L."/>
            <person name="Upcroft J.A."/>
            <person name="Upcroft P."/>
            <person name="White O."/>
            <person name="Salzberg S.L."/>
            <person name="Tang P."/>
            <person name="Chiu C.-H."/>
            <person name="Lee Y.-S."/>
            <person name="Embley T.M."/>
            <person name="Coombs G.H."/>
            <person name="Mottram J.C."/>
            <person name="Tachezy J."/>
            <person name="Fraser-Liggett C.M."/>
            <person name="Johnson P.J."/>
        </authorList>
    </citation>
    <scope>NUCLEOTIDE SEQUENCE [LARGE SCALE GENOMIC DNA]</scope>
    <source>
        <strain evidence="2">G3</strain>
    </source>
</reference>
<dbReference type="EMBL" id="DS113522">
    <property type="protein sequence ID" value="EAY02853.1"/>
    <property type="molecule type" value="Genomic_DNA"/>
</dbReference>
<dbReference type="VEuPathDB" id="TrichDB:TVAGG3_0813350"/>
<dbReference type="InterPro" id="IPR009199">
    <property type="entry name" value="PhoPQ-act_pathogen-rel_PqaA"/>
</dbReference>
<reference evidence="2" key="1">
    <citation type="submission" date="2006-10" db="EMBL/GenBank/DDBJ databases">
        <authorList>
            <person name="Amadeo P."/>
            <person name="Zhao Q."/>
            <person name="Wortman J."/>
            <person name="Fraser-Liggett C."/>
            <person name="Carlton J."/>
        </authorList>
    </citation>
    <scope>NUCLEOTIDE SEQUENCE</scope>
    <source>
        <strain evidence="2">G3</strain>
    </source>
</reference>